<evidence type="ECO:0000256" key="13">
    <source>
        <dbReference type="PIRSR" id="PIRSR605027-6"/>
    </source>
</evidence>
<keyword evidence="6 14" id="KW-0735">Signal-anchor</keyword>
<accession>A0A8S3STQ6</accession>
<keyword evidence="12 14" id="KW-0479">Metal-binding</keyword>
<keyword evidence="15" id="KW-0328">Glycosyltransferase</keyword>
<dbReference type="InterPro" id="IPR005027">
    <property type="entry name" value="Glyco_trans_43"/>
</dbReference>
<dbReference type="EC" id="2.4.1.135" evidence="3 14"/>
<keyword evidence="9 13" id="KW-0325">Glycoprotein</keyword>
<dbReference type="GO" id="GO:0005975">
    <property type="term" value="P:carbohydrate metabolic process"/>
    <property type="evidence" value="ECO:0007669"/>
    <property type="project" value="TreeGrafter"/>
</dbReference>
<protein>
    <recommendedName>
        <fullName evidence="3 14">Galactosylgalactosylxylosylprotein 3-beta-glucuronosyltransferase</fullName>
        <ecNumber evidence="3 14">2.4.1.135</ecNumber>
    </recommendedName>
</protein>
<dbReference type="PANTHER" id="PTHR10896:SF65">
    <property type="entry name" value="GALACTOSYLGALACTOSYLXYLOSYLPROTEIN 3-BETA-GLUCURONOSYLTRANSFERASE 3"/>
    <property type="match status" value="1"/>
</dbReference>
<comment type="caution">
    <text evidence="15">The sequence shown here is derived from an EMBL/GenBank/DDBJ whole genome shotgun (WGS) entry which is preliminary data.</text>
</comment>
<evidence type="ECO:0000256" key="1">
    <source>
        <dbReference type="ARBA" id="ARBA00004606"/>
    </source>
</evidence>
<sequence length="331" mass="38665">MQLGQVIIKLLLNGIVFWVIFRVLNFKDIQKYDCNLVLSPKIANSIQDDIPLIYVVTATYQRLVQRAELTRLSNAFRLVKRLHWIVVEPDGQISLNIQKLLNSSGINFTYFAQETNPSDQKNAGIGWIRTNHNPAVQAVVYFADDDNSYDIQIFEEVVRFSAWNTHRKFPIDMAGFAINVKVLWTYHPRFTGMKDFHNGFEETHFLEQCCTVDDIEPRADNCTKLRYTKKLSMWPVAFPGRRKYETPIVENGKLRYTKKLSAWPVAFSGRRKYETPIVENGKVVRFSAWNTHRKFPIDMAGFAINVKVLWKYHPRFTGMKDFHNGFEETHF</sequence>
<gene>
    <name evidence="15" type="ORF">MEDL_33501</name>
</gene>
<evidence type="ECO:0000256" key="10">
    <source>
        <dbReference type="ARBA" id="ARBA00047979"/>
    </source>
</evidence>
<evidence type="ECO:0000256" key="6">
    <source>
        <dbReference type="ARBA" id="ARBA00022968"/>
    </source>
</evidence>
<feature type="glycosylation site" description="N-linked (GlcNAc...) asparagine" evidence="13">
    <location>
        <position position="221"/>
    </location>
</feature>
<proteinExistence type="inferred from homology"/>
<dbReference type="OrthoDB" id="675023at2759"/>
<evidence type="ECO:0000256" key="8">
    <source>
        <dbReference type="ARBA" id="ARBA00023136"/>
    </source>
</evidence>
<evidence type="ECO:0000313" key="16">
    <source>
        <dbReference type="Proteomes" id="UP000683360"/>
    </source>
</evidence>
<keyword evidence="16" id="KW-1185">Reference proteome</keyword>
<comment type="cofactor">
    <cofactor evidence="12 14">
        <name>Mn(2+)</name>
        <dbReference type="ChEBI" id="CHEBI:29035"/>
    </cofactor>
</comment>
<comment type="similarity">
    <text evidence="2 14">Belongs to the glycosyltransferase 43 family.</text>
</comment>
<dbReference type="Pfam" id="PF03360">
    <property type="entry name" value="Glyco_transf_43"/>
    <property type="match status" value="2"/>
</dbReference>
<keyword evidence="4 14" id="KW-0808">Transferase</keyword>
<organism evidence="15 16">
    <name type="scientific">Mytilus edulis</name>
    <name type="common">Blue mussel</name>
    <dbReference type="NCBI Taxonomy" id="6550"/>
    <lineage>
        <taxon>Eukaryota</taxon>
        <taxon>Metazoa</taxon>
        <taxon>Spiralia</taxon>
        <taxon>Lophotrochozoa</taxon>
        <taxon>Mollusca</taxon>
        <taxon>Bivalvia</taxon>
        <taxon>Autobranchia</taxon>
        <taxon>Pteriomorphia</taxon>
        <taxon>Mytilida</taxon>
        <taxon>Mytiloidea</taxon>
        <taxon>Mytilidae</taxon>
        <taxon>Mytilinae</taxon>
        <taxon>Mytilus</taxon>
    </lineage>
</organism>
<evidence type="ECO:0000256" key="5">
    <source>
        <dbReference type="ARBA" id="ARBA00022692"/>
    </source>
</evidence>
<keyword evidence="5" id="KW-0812">Transmembrane</keyword>
<dbReference type="GO" id="GO:0015018">
    <property type="term" value="F:galactosylgalactosylxylosylprotein 3-beta-glucuronosyltransferase activity"/>
    <property type="evidence" value="ECO:0007669"/>
    <property type="project" value="UniProtKB-UniRule"/>
</dbReference>
<dbReference type="Gene3D" id="3.90.550.10">
    <property type="entry name" value="Spore Coat Polysaccharide Biosynthesis Protein SpsA, Chain A"/>
    <property type="match status" value="3"/>
</dbReference>
<dbReference type="Proteomes" id="UP000683360">
    <property type="component" value="Unassembled WGS sequence"/>
</dbReference>
<keyword evidence="8" id="KW-0472">Membrane</keyword>
<reference evidence="15" key="1">
    <citation type="submission" date="2021-03" db="EMBL/GenBank/DDBJ databases">
        <authorList>
            <person name="Bekaert M."/>
        </authorList>
    </citation>
    <scope>NUCLEOTIDE SEQUENCE</scope>
</reference>
<evidence type="ECO:0000256" key="4">
    <source>
        <dbReference type="ARBA" id="ARBA00022679"/>
    </source>
</evidence>
<evidence type="ECO:0000256" key="3">
    <source>
        <dbReference type="ARBA" id="ARBA00012641"/>
    </source>
</evidence>
<evidence type="ECO:0000256" key="2">
    <source>
        <dbReference type="ARBA" id="ARBA00007706"/>
    </source>
</evidence>
<dbReference type="PANTHER" id="PTHR10896">
    <property type="entry name" value="GALACTOSYLGALACTOSYLXYLOSYLPROTEIN 3-BETA-GLUCURONOSYLTRANSFERASE BETA-1,3-GLUCURONYLTRANSFERASE"/>
    <property type="match status" value="1"/>
</dbReference>
<keyword evidence="7" id="KW-1133">Transmembrane helix</keyword>
<evidence type="ECO:0000256" key="11">
    <source>
        <dbReference type="PIRSR" id="PIRSR605027-1"/>
    </source>
</evidence>
<evidence type="ECO:0000256" key="9">
    <source>
        <dbReference type="ARBA" id="ARBA00023180"/>
    </source>
</evidence>
<keyword evidence="12 14" id="KW-0464">Manganese</keyword>
<dbReference type="GO" id="GO:0046872">
    <property type="term" value="F:metal ion binding"/>
    <property type="evidence" value="ECO:0007669"/>
    <property type="project" value="UniProtKB-KW"/>
</dbReference>
<evidence type="ECO:0000256" key="7">
    <source>
        <dbReference type="ARBA" id="ARBA00022989"/>
    </source>
</evidence>
<comment type="subcellular location">
    <subcellularLocation>
        <location evidence="14">Golgi apparatus membrane</location>
        <topology evidence="14">Single-pass type II membrane protein</topology>
    </subcellularLocation>
    <subcellularLocation>
        <location evidence="1">Membrane</location>
        <topology evidence="1">Single-pass type II membrane protein</topology>
    </subcellularLocation>
</comment>
<keyword evidence="14" id="KW-0333">Golgi apparatus</keyword>
<comment type="catalytic activity">
    <reaction evidence="10 14">
        <text>3-O-(beta-D-galactosyl-(1-&gt;3)-beta-D-galactosyl-(1-&gt;4)-beta-D-xylosyl)-L-seryl-[protein] + UDP-alpha-D-glucuronate = 3-O-(beta-D-GlcA-(1-&gt;3)-beta-D-Gal-(1-&gt;3)-beta-D-Gal-(1-&gt;4)-beta-D-Xyl)-L-seryl-[protein] + UDP + H(+)</text>
        <dbReference type="Rhea" id="RHEA:24168"/>
        <dbReference type="Rhea" id="RHEA-COMP:12571"/>
        <dbReference type="Rhea" id="RHEA-COMP:12573"/>
        <dbReference type="ChEBI" id="CHEBI:15378"/>
        <dbReference type="ChEBI" id="CHEBI:58052"/>
        <dbReference type="ChEBI" id="CHEBI:58223"/>
        <dbReference type="ChEBI" id="CHEBI:132090"/>
        <dbReference type="ChEBI" id="CHEBI:132093"/>
        <dbReference type="EC" id="2.4.1.135"/>
    </reaction>
</comment>
<dbReference type="AlphaFoldDB" id="A0A8S3STQ6"/>
<dbReference type="EMBL" id="CAJPWZ010001648">
    <property type="protein sequence ID" value="CAG2219982.1"/>
    <property type="molecule type" value="Genomic_DNA"/>
</dbReference>
<feature type="active site" description="Proton donor/acceptor" evidence="11">
    <location>
        <position position="202"/>
    </location>
</feature>
<name>A0A8S3STQ6_MYTED</name>
<evidence type="ECO:0000256" key="14">
    <source>
        <dbReference type="RuleBase" id="RU363127"/>
    </source>
</evidence>
<evidence type="ECO:0000313" key="15">
    <source>
        <dbReference type="EMBL" id="CAG2219982.1"/>
    </source>
</evidence>
<feature type="binding site" evidence="12">
    <location>
        <position position="146"/>
    </location>
    <ligand>
        <name>Mn(2+)</name>
        <dbReference type="ChEBI" id="CHEBI:29035"/>
    </ligand>
</feature>
<dbReference type="InterPro" id="IPR029044">
    <property type="entry name" value="Nucleotide-diphossugar_trans"/>
</dbReference>
<dbReference type="SUPFAM" id="SSF53448">
    <property type="entry name" value="Nucleotide-diphospho-sugar transferases"/>
    <property type="match status" value="2"/>
</dbReference>
<dbReference type="GO" id="GO:0000139">
    <property type="term" value="C:Golgi membrane"/>
    <property type="evidence" value="ECO:0007669"/>
    <property type="project" value="UniProtKB-SubCell"/>
</dbReference>
<evidence type="ECO:0000256" key="12">
    <source>
        <dbReference type="PIRSR" id="PIRSR605027-3"/>
    </source>
</evidence>
<dbReference type="GO" id="GO:0050650">
    <property type="term" value="P:chondroitin sulfate proteoglycan biosynthetic process"/>
    <property type="evidence" value="ECO:0007669"/>
    <property type="project" value="TreeGrafter"/>
</dbReference>
<comment type="pathway">
    <text evidence="14">Protein modification; protein glycosylation.</text>
</comment>